<dbReference type="Gene3D" id="3.40.50.11380">
    <property type="match status" value="1"/>
</dbReference>
<evidence type="ECO:0000256" key="8">
    <source>
        <dbReference type="PROSITE-ProRule" id="PRU00339"/>
    </source>
</evidence>
<reference evidence="11 12" key="1">
    <citation type="journal article" date="2010" name="Nature">
        <title>The Ectocarpus genome and the independent evolution of multicellularity in brown algae.</title>
        <authorList>
            <person name="Cock J.M."/>
            <person name="Sterck L."/>
            <person name="Rouze P."/>
            <person name="Scornet D."/>
            <person name="Allen A.E."/>
            <person name="Amoutzias G."/>
            <person name="Anthouard V."/>
            <person name="Artiguenave F."/>
            <person name="Aury J.M."/>
            <person name="Badger J.H."/>
            <person name="Beszteri B."/>
            <person name="Billiau K."/>
            <person name="Bonnet E."/>
            <person name="Bothwell J.H."/>
            <person name="Bowler C."/>
            <person name="Boyen C."/>
            <person name="Brownlee C."/>
            <person name="Carrano C.J."/>
            <person name="Charrier B."/>
            <person name="Cho G.Y."/>
            <person name="Coelho S.M."/>
            <person name="Collen J."/>
            <person name="Corre E."/>
            <person name="Da Silva C."/>
            <person name="Delage L."/>
            <person name="Delaroque N."/>
            <person name="Dittami S.M."/>
            <person name="Doulbeau S."/>
            <person name="Elias M."/>
            <person name="Farnham G."/>
            <person name="Gachon C.M."/>
            <person name="Gschloessl B."/>
            <person name="Heesch S."/>
            <person name="Jabbari K."/>
            <person name="Jubin C."/>
            <person name="Kawai H."/>
            <person name="Kimura K."/>
            <person name="Kloareg B."/>
            <person name="Kupper F.C."/>
            <person name="Lang D."/>
            <person name="Le Bail A."/>
            <person name="Leblanc C."/>
            <person name="Lerouge P."/>
            <person name="Lohr M."/>
            <person name="Lopez P.J."/>
            <person name="Martens C."/>
            <person name="Maumus F."/>
            <person name="Michel G."/>
            <person name="Miranda-Saavedra D."/>
            <person name="Morales J."/>
            <person name="Moreau H."/>
            <person name="Motomura T."/>
            <person name="Nagasato C."/>
            <person name="Napoli C.A."/>
            <person name="Nelson D.R."/>
            <person name="Nyvall-Collen P."/>
            <person name="Peters A.F."/>
            <person name="Pommier C."/>
            <person name="Potin P."/>
            <person name="Poulain J."/>
            <person name="Quesneville H."/>
            <person name="Read B."/>
            <person name="Rensing S.A."/>
            <person name="Ritter A."/>
            <person name="Rousvoal S."/>
            <person name="Samanta M."/>
            <person name="Samson G."/>
            <person name="Schroeder D.C."/>
            <person name="Segurens B."/>
            <person name="Strittmatter M."/>
            <person name="Tonon T."/>
            <person name="Tregear J.W."/>
            <person name="Valentin K."/>
            <person name="von Dassow P."/>
            <person name="Yamagishi T."/>
            <person name="Van de Peer Y."/>
            <person name="Wincker P."/>
        </authorList>
    </citation>
    <scope>NUCLEOTIDE SEQUENCE [LARGE SCALE GENOMIC DNA]</scope>
    <source>
        <strain evidence="12">Ec32 / CCAP1310/4</strain>
    </source>
</reference>
<name>D7FH04_ECTSI</name>
<dbReference type="eggNOG" id="KOG4626">
    <property type="taxonomic scope" value="Eukaryota"/>
</dbReference>
<dbReference type="Pfam" id="PF13844">
    <property type="entry name" value="Glyco_transf_41"/>
    <property type="match status" value="2"/>
</dbReference>
<dbReference type="InterPro" id="IPR037919">
    <property type="entry name" value="OGT"/>
</dbReference>
<comment type="pathway">
    <text evidence="1">Protein modification; protein glycosylation.</text>
</comment>
<comment type="similarity">
    <text evidence="2">Belongs to the glycosyltransferase 41 family. O-GlcNAc transferase subfamily.</text>
</comment>
<dbReference type="PANTHER" id="PTHR44366:SF1">
    <property type="entry name" value="UDP-N-ACETYLGLUCOSAMINE--PEPTIDE N-ACETYLGLUCOSAMINYLTRANSFERASE 110 KDA SUBUNIT"/>
    <property type="match status" value="1"/>
</dbReference>
<dbReference type="Proteomes" id="UP000002630">
    <property type="component" value="Linkage Group LG27"/>
</dbReference>
<keyword evidence="6" id="KW-0677">Repeat</keyword>
<evidence type="ECO:0000256" key="9">
    <source>
        <dbReference type="SAM" id="MobiDB-lite"/>
    </source>
</evidence>
<dbReference type="EC" id="2.4.1.255" evidence="3"/>
<dbReference type="SUPFAM" id="SSF48452">
    <property type="entry name" value="TPR-like"/>
    <property type="match status" value="1"/>
</dbReference>
<dbReference type="InterPro" id="IPR011990">
    <property type="entry name" value="TPR-like_helical_dom_sf"/>
</dbReference>
<feature type="region of interest" description="Disordered" evidence="9">
    <location>
        <begin position="297"/>
        <end position="337"/>
    </location>
</feature>
<feature type="domain" description="O-GlcNAc transferase C-terminal" evidence="10">
    <location>
        <begin position="700"/>
        <end position="873"/>
    </location>
</feature>
<sequence length="916" mass="98664">MRLAPLYLVPPSVAPTAAVVWPCANNHRHAYAPTARATTTAHRLRTTCAAAAAAQDGPDNGANTERLLALGRQHTQAGDLESAVYQFEQAASQAPRSAVCQTELGRALVRLGRGQEGFNCLVAAFGIDSLCPGVKDGFREYYRAEIEADPNNIDLHEGLAALCVDSGNPEEAAALYRRCLGLHAAASAEGGGRTPSFSSSDPSAAGHLSSKEATEAAAAARKDRWSVALFKCNASLCQWDDWNGEALTLRTAVRRRERRRRGRTRGGGVGGRLSSVEDDGDLVHRLLLGYEDDDFERLVPRDKQQRQGNNVGDSDNGGVNGDAGAGPSRPALHPFDSLSAPLSIGDCLAVAQQQTSGVLSEARGGNSGPRGRDEEKRILGEEGVGGVQGQSLRQFHSGFSSPSSSPLLRDERGRVRLGYVSGDLMGTHPLTHLMQSTFGMHDRDSFEVFLYALNPDDGSAPRRRMEREVENFRDLSMMTAGEAAAAIADDGVGVLVNLGGYAGTVKSADIFALRPAAVAVSYMGFPGTMGSSEMVDYILADAVVVPPELRRFYSEKVLDMPHCYFVNDYRQSERGVIDSPAPERADHGLSLPPPPPWPLPPATEEDKEGGGILTAAAAASGAAPLVRDGRDYGVGGRSRRATHRRRDGGGPGGGHNGERAAAWSPVPGRWRRGGGRGTMKEQGALENVSREREGEGDGRRVVLCNFNRLHKLDPHTFGAWMEVLRTVPGTVLWLIDGGETARTNLLRQARLAGVDEWRVVFAPLVGKEEHLQRLRLADLFVDTPLYNAHTVGCDALWAGVPMVTLRGAKMASRVGASLVEAAGMPELVTDSLEEYTQLVLALARDNERRGDLRQKLERARLTCPLFDTRRWVRDAEDVLRQAWERHEAGLPPAHCSRHRVSVEGAERRGGGEGGCS</sequence>
<protein>
    <recommendedName>
        <fullName evidence="3">protein O-GlcNAc transferase</fullName>
        <ecNumber evidence="3">2.4.1.255</ecNumber>
    </recommendedName>
</protein>
<dbReference type="STRING" id="2880.D7FH04"/>
<evidence type="ECO:0000256" key="7">
    <source>
        <dbReference type="ARBA" id="ARBA00022803"/>
    </source>
</evidence>
<feature type="region of interest" description="Disordered" evidence="9">
    <location>
        <begin position="897"/>
        <end position="916"/>
    </location>
</feature>
<feature type="region of interest" description="Disordered" evidence="9">
    <location>
        <begin position="628"/>
        <end position="692"/>
    </location>
</feature>
<dbReference type="Gene3D" id="3.40.50.2000">
    <property type="entry name" value="Glycogen Phosphorylase B"/>
    <property type="match status" value="1"/>
</dbReference>
<evidence type="ECO:0000256" key="2">
    <source>
        <dbReference type="ARBA" id="ARBA00005386"/>
    </source>
</evidence>
<feature type="region of interest" description="Disordered" evidence="9">
    <location>
        <begin position="255"/>
        <end position="275"/>
    </location>
</feature>
<dbReference type="EMBL" id="FN647726">
    <property type="protein sequence ID" value="CBJ28382.1"/>
    <property type="molecule type" value="Genomic_DNA"/>
</dbReference>
<evidence type="ECO:0000313" key="11">
    <source>
        <dbReference type="EMBL" id="CBJ28382.1"/>
    </source>
</evidence>
<proteinExistence type="inferred from homology"/>
<evidence type="ECO:0000259" key="10">
    <source>
        <dbReference type="Pfam" id="PF13844"/>
    </source>
</evidence>
<keyword evidence="4 11" id="KW-0328">Glycosyltransferase</keyword>
<feature type="compositionally biased region" description="Basic residues" evidence="9">
    <location>
        <begin position="255"/>
        <end position="264"/>
    </location>
</feature>
<evidence type="ECO:0000256" key="4">
    <source>
        <dbReference type="ARBA" id="ARBA00022676"/>
    </source>
</evidence>
<feature type="compositionally biased region" description="Basic and acidic residues" evidence="9">
    <location>
        <begin position="900"/>
        <end position="910"/>
    </location>
</feature>
<evidence type="ECO:0000313" key="12">
    <source>
        <dbReference type="Proteomes" id="UP000002630"/>
    </source>
</evidence>
<keyword evidence="12" id="KW-1185">Reference proteome</keyword>
<keyword evidence="7 8" id="KW-0802">TPR repeat</keyword>
<dbReference type="GO" id="GO:0097363">
    <property type="term" value="F:protein O-acetylglucosaminyltransferase activity"/>
    <property type="evidence" value="ECO:0007669"/>
    <property type="project" value="UniProtKB-EC"/>
</dbReference>
<evidence type="ECO:0000256" key="1">
    <source>
        <dbReference type="ARBA" id="ARBA00004922"/>
    </source>
</evidence>
<feature type="repeat" description="TPR" evidence="8">
    <location>
        <begin position="64"/>
        <end position="97"/>
    </location>
</feature>
<evidence type="ECO:0000256" key="5">
    <source>
        <dbReference type="ARBA" id="ARBA00022679"/>
    </source>
</evidence>
<gene>
    <name evidence="11" type="ORF">Esi_0104_0037</name>
</gene>
<evidence type="ECO:0000256" key="3">
    <source>
        <dbReference type="ARBA" id="ARBA00011970"/>
    </source>
</evidence>
<dbReference type="InParanoid" id="D7FH04"/>
<dbReference type="InterPro" id="IPR029489">
    <property type="entry name" value="OGT/SEC/SPY_C"/>
</dbReference>
<keyword evidence="5" id="KW-0808">Transferase</keyword>
<feature type="compositionally biased region" description="Basic and acidic residues" evidence="9">
    <location>
        <begin position="578"/>
        <end position="587"/>
    </location>
</feature>
<dbReference type="PROSITE" id="PS50005">
    <property type="entry name" value="TPR"/>
    <property type="match status" value="1"/>
</dbReference>
<dbReference type="PANTHER" id="PTHR44366">
    <property type="entry name" value="UDP-N-ACETYLGLUCOSAMINE--PEPTIDE N-ACETYLGLUCOSAMINYLTRANSFERASE 110 KDA SUBUNIT"/>
    <property type="match status" value="1"/>
</dbReference>
<feature type="compositionally biased region" description="Pro residues" evidence="9">
    <location>
        <begin position="591"/>
        <end position="601"/>
    </location>
</feature>
<dbReference type="Gene3D" id="1.25.40.10">
    <property type="entry name" value="Tetratricopeptide repeat domain"/>
    <property type="match status" value="1"/>
</dbReference>
<dbReference type="AlphaFoldDB" id="D7FH04"/>
<dbReference type="GO" id="GO:0006493">
    <property type="term" value="P:protein O-linked glycosylation"/>
    <property type="evidence" value="ECO:0007669"/>
    <property type="project" value="InterPro"/>
</dbReference>
<organism evidence="11 12">
    <name type="scientific">Ectocarpus siliculosus</name>
    <name type="common">Brown alga</name>
    <name type="synonym">Conferva siliculosa</name>
    <dbReference type="NCBI Taxonomy" id="2880"/>
    <lineage>
        <taxon>Eukaryota</taxon>
        <taxon>Sar</taxon>
        <taxon>Stramenopiles</taxon>
        <taxon>Ochrophyta</taxon>
        <taxon>PX clade</taxon>
        <taxon>Phaeophyceae</taxon>
        <taxon>Ectocarpales</taxon>
        <taxon>Ectocarpaceae</taxon>
        <taxon>Ectocarpus</taxon>
    </lineage>
</organism>
<feature type="region of interest" description="Disordered" evidence="9">
    <location>
        <begin position="578"/>
        <end position="608"/>
    </location>
</feature>
<evidence type="ECO:0000256" key="6">
    <source>
        <dbReference type="ARBA" id="ARBA00022737"/>
    </source>
</evidence>
<feature type="region of interest" description="Disordered" evidence="9">
    <location>
        <begin position="188"/>
        <end position="211"/>
    </location>
</feature>
<dbReference type="InterPro" id="IPR019734">
    <property type="entry name" value="TPR_rpt"/>
</dbReference>
<accession>D7FH04</accession>
<feature type="compositionally biased region" description="Basic residues" evidence="9">
    <location>
        <begin position="637"/>
        <end position="646"/>
    </location>
</feature>
<dbReference type="OrthoDB" id="421121at2759"/>
<feature type="domain" description="O-GlcNAc transferase C-terminal" evidence="10">
    <location>
        <begin position="410"/>
        <end position="571"/>
    </location>
</feature>
<feature type="compositionally biased region" description="Low complexity" evidence="9">
    <location>
        <begin position="308"/>
        <end position="317"/>
    </location>
</feature>
<dbReference type="EMBL" id="FN649752">
    <property type="protein sequence ID" value="CBJ28382.1"/>
    <property type="molecule type" value="Genomic_DNA"/>
</dbReference>